<evidence type="ECO:0000256" key="19">
    <source>
        <dbReference type="RuleBase" id="RU003832"/>
    </source>
</evidence>
<evidence type="ECO:0000256" key="6">
    <source>
        <dbReference type="ARBA" id="ARBA00022692"/>
    </source>
</evidence>
<evidence type="ECO:0000256" key="11">
    <source>
        <dbReference type="ARBA" id="ARBA00023136"/>
    </source>
</evidence>
<keyword evidence="9 19" id="KW-0333">Golgi apparatus</keyword>
<evidence type="ECO:0000256" key="17">
    <source>
        <dbReference type="ARBA" id="ARBA00036481"/>
    </source>
</evidence>
<protein>
    <recommendedName>
        <fullName evidence="19">Fucosyltransferase</fullName>
        <ecNumber evidence="19">2.4.1.-</ecNumber>
    </recommendedName>
</protein>
<keyword evidence="12" id="KW-0325">Glycoprotein</keyword>
<comment type="catalytic activity">
    <reaction evidence="16">
        <text>an alpha-Neu5Ac-(2-&gt;3)-beta-D-Gal-(1-&gt;3)-D-GlcNAc derivative + GDP-beta-L-fucose = an alpha-Neu5Ac-(2-&gt;3)-beta-D-Gal-(1-&gt;3)-[alpha-L-Fuc-(1-&gt;4)]-beta-D-GlcNAc derivative + GDP + H(+)</text>
        <dbReference type="Rhea" id="RHEA:62904"/>
        <dbReference type="ChEBI" id="CHEBI:15378"/>
        <dbReference type="ChEBI" id="CHEBI:57273"/>
        <dbReference type="ChEBI" id="CHEBI:58189"/>
        <dbReference type="ChEBI" id="CHEBI:146021"/>
        <dbReference type="ChEBI" id="CHEBI:146022"/>
    </reaction>
    <physiologicalReaction direction="left-to-right" evidence="16">
        <dbReference type="Rhea" id="RHEA:62905"/>
    </physiologicalReaction>
</comment>
<dbReference type="InterPro" id="IPR038577">
    <property type="entry name" value="GT10-like_C_sf"/>
</dbReference>
<comment type="catalytic activity">
    <reaction evidence="17">
        <text>an N-acetyl-alpha-neuraminyl-(2-&gt;3)-beta-D-galactosyl-(1-&gt;4)-N-acetyl-beta-D-glucosaminyl derivative + GDP-beta-L-fucose = an alpha-Neu5Ac-(2-&gt;3)-beta-D-Gal-(1-&gt;4)-[alpha-L-Fuc-(1-&gt;3)]-beta-D-GlcNAc derivative + GDP + H(+)</text>
        <dbReference type="Rhea" id="RHEA:56076"/>
        <dbReference type="ChEBI" id="CHEBI:15378"/>
        <dbReference type="ChEBI" id="CHEBI:57273"/>
        <dbReference type="ChEBI" id="CHEBI:58189"/>
        <dbReference type="ChEBI" id="CHEBI:136545"/>
        <dbReference type="ChEBI" id="CHEBI:139509"/>
    </reaction>
    <physiologicalReaction direction="left-to-right" evidence="17">
        <dbReference type="Rhea" id="RHEA:56077"/>
    </physiologicalReaction>
</comment>
<evidence type="ECO:0000256" key="1">
    <source>
        <dbReference type="ARBA" id="ARBA00004447"/>
    </source>
</evidence>
<gene>
    <name evidence="22" type="ORF">SPARVUS_LOCUS10759218</name>
</gene>
<evidence type="ECO:0000259" key="20">
    <source>
        <dbReference type="Pfam" id="PF00852"/>
    </source>
</evidence>
<proteinExistence type="inferred from homology"/>
<comment type="catalytic activity">
    <reaction evidence="14">
        <text>an alpha-Neu5Ac-(2-&gt;3)-beta-D-Gal-(1-&gt;4)-beta-D-GlcNAc-(1-&gt;3)-beta-D-Gal-(1-&gt;4)-[alpha-L-Fuc-(1-&gt;3)]-beta-D-GlcNAc derivative + GDP-beta-L-fucose = an alpha-Neu5Ac-(2-&gt;3)-beta-D-Gal-(1-&gt;4)-[alpha-L-Fuc-(1-&gt;3)]-beta-D-GlcNAc-(1-&gt;3)-beta-D-Gal-(1-&gt;4)-[alpha-L-Fuc-(1-&gt;3)]-beta-D-GlcNAc derivative + GDP + H(+)</text>
        <dbReference type="Rhea" id="RHEA:52864"/>
        <dbReference type="ChEBI" id="CHEBI:15378"/>
        <dbReference type="ChEBI" id="CHEBI:57273"/>
        <dbReference type="ChEBI" id="CHEBI:58189"/>
        <dbReference type="ChEBI" id="CHEBI:145342"/>
        <dbReference type="ChEBI" id="CHEBI:145343"/>
    </reaction>
    <physiologicalReaction direction="left-to-right" evidence="14">
        <dbReference type="Rhea" id="RHEA:52865"/>
    </physiologicalReaction>
</comment>
<dbReference type="EC" id="2.4.1.-" evidence="19"/>
<dbReference type="PANTHER" id="PTHR11929">
    <property type="entry name" value="ALPHA- 1,3 -FUCOSYLTRANSFERASE"/>
    <property type="match status" value="1"/>
</dbReference>
<comment type="subcellular location">
    <subcellularLocation>
        <location evidence="1 19">Golgi apparatus</location>
        <location evidence="1 19">Golgi stack membrane</location>
        <topology evidence="1 19">Single-pass type II membrane protein</topology>
    </subcellularLocation>
</comment>
<keyword evidence="8" id="KW-1133">Transmembrane helix</keyword>
<comment type="caution">
    <text evidence="22">The sequence shown here is derived from an EMBL/GenBank/DDBJ whole genome shotgun (WGS) entry which is preliminary data.</text>
</comment>
<evidence type="ECO:0000256" key="14">
    <source>
        <dbReference type="ARBA" id="ARBA00036052"/>
    </source>
</evidence>
<dbReference type="InterPro" id="IPR031481">
    <property type="entry name" value="Glyco_tran_10_N"/>
</dbReference>
<evidence type="ECO:0000256" key="12">
    <source>
        <dbReference type="ARBA" id="ARBA00023180"/>
    </source>
</evidence>
<evidence type="ECO:0000256" key="2">
    <source>
        <dbReference type="ARBA" id="ARBA00004922"/>
    </source>
</evidence>
<keyword evidence="23" id="KW-1185">Reference proteome</keyword>
<evidence type="ECO:0000256" key="5">
    <source>
        <dbReference type="ARBA" id="ARBA00022679"/>
    </source>
</evidence>
<organism evidence="22 23">
    <name type="scientific">Staurois parvus</name>
    <dbReference type="NCBI Taxonomy" id="386267"/>
    <lineage>
        <taxon>Eukaryota</taxon>
        <taxon>Metazoa</taxon>
        <taxon>Chordata</taxon>
        <taxon>Craniata</taxon>
        <taxon>Vertebrata</taxon>
        <taxon>Euteleostomi</taxon>
        <taxon>Amphibia</taxon>
        <taxon>Batrachia</taxon>
        <taxon>Anura</taxon>
        <taxon>Neobatrachia</taxon>
        <taxon>Ranoidea</taxon>
        <taxon>Ranidae</taxon>
        <taxon>Staurois</taxon>
    </lineage>
</organism>
<keyword evidence="4 19" id="KW-0328">Glycosyltransferase</keyword>
<reference evidence="22" key="1">
    <citation type="submission" date="2023-05" db="EMBL/GenBank/DDBJ databases">
        <authorList>
            <person name="Stuckert A."/>
        </authorList>
    </citation>
    <scope>NUCLEOTIDE SEQUENCE</scope>
</reference>
<feature type="domain" description="Fucosyltransferase N-terminal" evidence="21">
    <location>
        <begin position="16"/>
        <end position="122"/>
    </location>
</feature>
<dbReference type="Proteomes" id="UP001162483">
    <property type="component" value="Unassembled WGS sequence"/>
</dbReference>
<comment type="catalytic activity">
    <reaction evidence="15">
        <text>a beta-D-galactosyl-(1-&gt;3)-N-acetyl-beta-D-glucosaminyl derivative + GDP-beta-L-fucose = a beta-D-galactosyl-(1-&gt;3)-[alpha-L-fucosyl-(1-&gt;4)]-N-acetyl-beta-D-glucosaminyl derivative + GDP + H(+)</text>
        <dbReference type="Rhea" id="RHEA:23628"/>
        <dbReference type="ChEBI" id="CHEBI:15378"/>
        <dbReference type="ChEBI" id="CHEBI:57273"/>
        <dbReference type="ChEBI" id="CHEBI:58189"/>
        <dbReference type="ChEBI" id="CHEBI:133506"/>
        <dbReference type="ChEBI" id="CHEBI:140304"/>
        <dbReference type="EC" id="2.4.1.65"/>
    </reaction>
    <physiologicalReaction direction="left-to-right" evidence="15">
        <dbReference type="Rhea" id="RHEA:23629"/>
    </physiologicalReaction>
</comment>
<sequence length="311" mass="36605">MSNCTDSAALSKSESNFVVLLWTWPFNYQFPVDECPKPFDTAKCMFTANHSFYNKAKAVVFHHRDVCQSRKQMPQMPRPEGQYWVWFTLESPSHSPNLQFMDKLINLTMSYRSDSDIFTPYGWLEQNEAADNYTIPEKSQLVAWVVSNWNPQSKRVRFYEELKNYITIHIYGNQHLPLIREQTNSVISKYKFYLSFENSIHTDYITEKLWRNALLSGSVPVVLGPPRENYEKFIPSDSFIHVDDFPSAKELASYLLELDKSDQKYQEYFKWRSKLKPVGNTSWIIHYCKACIELQSAPPYRTTPSLTKWFT</sequence>
<evidence type="ECO:0000313" key="23">
    <source>
        <dbReference type="Proteomes" id="UP001162483"/>
    </source>
</evidence>
<dbReference type="SUPFAM" id="SSF53756">
    <property type="entry name" value="UDP-Glycosyltransferase/glycogen phosphorylase"/>
    <property type="match status" value="1"/>
</dbReference>
<evidence type="ECO:0000259" key="21">
    <source>
        <dbReference type="Pfam" id="PF17039"/>
    </source>
</evidence>
<keyword evidence="7" id="KW-0735">Signal-anchor</keyword>
<keyword evidence="10" id="KW-0443">Lipid metabolism</keyword>
<comment type="catalytic activity">
    <reaction evidence="18">
        <text>beta-D-galactosyl-(1-&gt;4)-N-acetyl-D-glucosamine + GDP-beta-L-fucose = beta-D-galactosyl-(1-&gt;4)-[alpha-L-fucosyl-(1-&gt;3)]-N-acetyl-D-glucosamine + GDP + H(+)</text>
        <dbReference type="Rhea" id="RHEA:62824"/>
        <dbReference type="ChEBI" id="CHEBI:15378"/>
        <dbReference type="ChEBI" id="CHEBI:57273"/>
        <dbReference type="ChEBI" id="CHEBI:58189"/>
        <dbReference type="ChEBI" id="CHEBI:60152"/>
        <dbReference type="ChEBI" id="CHEBI:62287"/>
    </reaction>
    <physiologicalReaction direction="left-to-right" evidence="18">
        <dbReference type="Rhea" id="RHEA:62825"/>
    </physiologicalReaction>
</comment>
<feature type="domain" description="Fucosyltransferase C-terminal" evidence="20">
    <location>
        <begin position="136"/>
        <end position="309"/>
    </location>
</feature>
<keyword evidence="11" id="KW-0472">Membrane</keyword>
<keyword evidence="5 19" id="KW-0808">Transferase</keyword>
<comment type="pathway">
    <text evidence="2">Protein modification; protein glycosylation.</text>
</comment>
<dbReference type="Pfam" id="PF17039">
    <property type="entry name" value="Glyco_tran_10_N"/>
    <property type="match status" value="1"/>
</dbReference>
<dbReference type="EMBL" id="CATNWA010015960">
    <property type="protein sequence ID" value="CAI9588514.1"/>
    <property type="molecule type" value="Genomic_DNA"/>
</dbReference>
<dbReference type="PANTHER" id="PTHR11929:SF11">
    <property type="entry name" value="4-GALACTOSYL-N-ACETYLGLUCOSAMINIDE 3-ALPHA-L-FUCOSYLTRANSFERASE FUT5"/>
    <property type="match status" value="1"/>
</dbReference>
<evidence type="ECO:0000256" key="9">
    <source>
        <dbReference type="ARBA" id="ARBA00023034"/>
    </source>
</evidence>
<dbReference type="Gene3D" id="3.40.50.11660">
    <property type="entry name" value="Glycosyl transferase family 10, C-terminal domain"/>
    <property type="match status" value="1"/>
</dbReference>
<evidence type="ECO:0000256" key="18">
    <source>
        <dbReference type="ARBA" id="ARBA00036928"/>
    </source>
</evidence>
<evidence type="ECO:0000256" key="7">
    <source>
        <dbReference type="ARBA" id="ARBA00022968"/>
    </source>
</evidence>
<evidence type="ECO:0000256" key="8">
    <source>
        <dbReference type="ARBA" id="ARBA00022989"/>
    </source>
</evidence>
<comment type="catalytic activity">
    <reaction evidence="13">
        <text>a beta-D-galactosyl-(1-&gt;4)-N-acetyl-beta-D-glucosaminyl derivative + GDP-beta-L-fucose = a beta-D-galactosyl-(1-&gt;4)-[alpha-L-fucosyl-(1-&gt;3)]-N-acetyl-beta-D-glucosaminyl derivative + GDP + H(+)</text>
        <dbReference type="Rhea" id="RHEA:14257"/>
        <dbReference type="ChEBI" id="CHEBI:15378"/>
        <dbReference type="ChEBI" id="CHEBI:57273"/>
        <dbReference type="ChEBI" id="CHEBI:58189"/>
        <dbReference type="ChEBI" id="CHEBI:133507"/>
        <dbReference type="ChEBI" id="CHEBI:137941"/>
        <dbReference type="EC" id="2.4.1.152"/>
    </reaction>
    <physiologicalReaction direction="left-to-right" evidence="13">
        <dbReference type="Rhea" id="RHEA:14258"/>
    </physiologicalReaction>
</comment>
<evidence type="ECO:0000256" key="16">
    <source>
        <dbReference type="ARBA" id="ARBA00036468"/>
    </source>
</evidence>
<name>A0ABN9EWA8_9NEOB</name>
<keyword evidence="6 19" id="KW-0812">Transmembrane</keyword>
<evidence type="ECO:0000256" key="3">
    <source>
        <dbReference type="ARBA" id="ARBA00008919"/>
    </source>
</evidence>
<evidence type="ECO:0000313" key="22">
    <source>
        <dbReference type="EMBL" id="CAI9588514.1"/>
    </source>
</evidence>
<evidence type="ECO:0000256" key="4">
    <source>
        <dbReference type="ARBA" id="ARBA00022676"/>
    </source>
</evidence>
<comment type="similarity">
    <text evidence="3 19">Belongs to the glycosyltransferase 10 family.</text>
</comment>
<dbReference type="InterPro" id="IPR055270">
    <property type="entry name" value="Glyco_tran_10_C"/>
</dbReference>
<dbReference type="Pfam" id="PF00852">
    <property type="entry name" value="Glyco_transf_10"/>
    <property type="match status" value="1"/>
</dbReference>
<evidence type="ECO:0000256" key="10">
    <source>
        <dbReference type="ARBA" id="ARBA00023098"/>
    </source>
</evidence>
<accession>A0ABN9EWA8</accession>
<dbReference type="InterPro" id="IPR001503">
    <property type="entry name" value="Glyco_trans_10"/>
</dbReference>
<evidence type="ECO:0000256" key="15">
    <source>
        <dbReference type="ARBA" id="ARBA00036273"/>
    </source>
</evidence>
<evidence type="ECO:0000256" key="13">
    <source>
        <dbReference type="ARBA" id="ARBA00029329"/>
    </source>
</evidence>